<reference evidence="2" key="1">
    <citation type="journal article" date="2019" name="Int. J. Syst. Evol. Microbiol.">
        <title>The Global Catalogue of Microorganisms (GCM) 10K type strain sequencing project: providing services to taxonomists for standard genome sequencing and annotation.</title>
        <authorList>
            <consortium name="The Broad Institute Genomics Platform"/>
            <consortium name="The Broad Institute Genome Sequencing Center for Infectious Disease"/>
            <person name="Wu L."/>
            <person name="Ma J."/>
        </authorList>
    </citation>
    <scope>NUCLEOTIDE SEQUENCE [LARGE SCALE GENOMIC DNA]</scope>
    <source>
        <strain evidence="2">NBRC 108565</strain>
    </source>
</reference>
<dbReference type="SUPFAM" id="SSF50494">
    <property type="entry name" value="Trypsin-like serine proteases"/>
    <property type="match status" value="1"/>
</dbReference>
<keyword evidence="2" id="KW-1185">Reference proteome</keyword>
<sequence>MNRHHGRAPRGSLRRTRTSVAHAAVALVLVAGTTAGCGVLPPLPDPVPAPSSLVPDEAATLLDGEPADATVDDTSLRPMAVRIRNVQCDGVSTGSGFALDARTLVTNRHVVESSRSLEIATYDGQDIEVEEILATDVADLALVRTTADLPAHPELADDDPEQGDDVTVVGYPEGGRLTLSRGTVLGTTDDPLYSNLGQVLLTDAEVEPGSSGSAALDDDAEVIGVVYAKADGGRSLLVPVSTLDSLLDDAGTFAPLDGCDGG</sequence>
<evidence type="ECO:0000313" key="1">
    <source>
        <dbReference type="EMBL" id="BDZ43811.1"/>
    </source>
</evidence>
<evidence type="ECO:0008006" key="3">
    <source>
        <dbReference type="Google" id="ProtNLM"/>
    </source>
</evidence>
<dbReference type="InterPro" id="IPR009003">
    <property type="entry name" value="Peptidase_S1_PA"/>
</dbReference>
<proteinExistence type="predicted"/>
<protein>
    <recommendedName>
        <fullName evidence="3">Trypsin-like peptidase domain-containing protein</fullName>
    </recommendedName>
</protein>
<gene>
    <name evidence="1" type="ORF">GCM10025865_31100</name>
</gene>
<dbReference type="EMBL" id="AP027729">
    <property type="protein sequence ID" value="BDZ43811.1"/>
    <property type="molecule type" value="Genomic_DNA"/>
</dbReference>
<dbReference type="Gene3D" id="2.40.10.120">
    <property type="match status" value="1"/>
</dbReference>
<organism evidence="1 2">
    <name type="scientific">Paraoerskovia sediminicola</name>
    <dbReference type="NCBI Taxonomy" id="1138587"/>
    <lineage>
        <taxon>Bacteria</taxon>
        <taxon>Bacillati</taxon>
        <taxon>Actinomycetota</taxon>
        <taxon>Actinomycetes</taxon>
        <taxon>Micrococcales</taxon>
        <taxon>Cellulomonadaceae</taxon>
        <taxon>Paraoerskovia</taxon>
    </lineage>
</organism>
<dbReference type="InterPro" id="IPR001940">
    <property type="entry name" value="Peptidase_S1C"/>
</dbReference>
<evidence type="ECO:0000313" key="2">
    <source>
        <dbReference type="Proteomes" id="UP001321475"/>
    </source>
</evidence>
<dbReference type="Pfam" id="PF13365">
    <property type="entry name" value="Trypsin_2"/>
    <property type="match status" value="1"/>
</dbReference>
<dbReference type="PRINTS" id="PR00834">
    <property type="entry name" value="PROTEASES2C"/>
</dbReference>
<dbReference type="PANTHER" id="PTHR43019">
    <property type="entry name" value="SERINE ENDOPROTEASE DEGS"/>
    <property type="match status" value="1"/>
</dbReference>
<name>A0ABN6XG45_9CELL</name>
<dbReference type="Proteomes" id="UP001321475">
    <property type="component" value="Chromosome"/>
</dbReference>
<accession>A0ABN6XG45</accession>
<dbReference type="PANTHER" id="PTHR43019:SF23">
    <property type="entry name" value="PROTEASE DO-LIKE 5, CHLOROPLASTIC"/>
    <property type="match status" value="1"/>
</dbReference>